<organism evidence="14 15">
    <name type="scientific">Saccoglossus kowalevskii</name>
    <name type="common">Acorn worm</name>
    <dbReference type="NCBI Taxonomy" id="10224"/>
    <lineage>
        <taxon>Eukaryota</taxon>
        <taxon>Metazoa</taxon>
        <taxon>Hemichordata</taxon>
        <taxon>Enteropneusta</taxon>
        <taxon>Harrimaniidae</taxon>
        <taxon>Saccoglossus</taxon>
    </lineage>
</organism>
<feature type="compositionally biased region" description="Basic and acidic residues" evidence="11">
    <location>
        <begin position="558"/>
        <end position="569"/>
    </location>
</feature>
<evidence type="ECO:0000256" key="9">
    <source>
        <dbReference type="PROSITE-ProRule" id="PRU10141"/>
    </source>
</evidence>
<evidence type="ECO:0000256" key="3">
    <source>
        <dbReference type="ARBA" id="ARBA00022737"/>
    </source>
</evidence>
<dbReference type="InterPro" id="IPR011009">
    <property type="entry name" value="Kinase-like_dom_sf"/>
</dbReference>
<feature type="region of interest" description="Disordered" evidence="11">
    <location>
        <begin position="367"/>
        <end position="400"/>
    </location>
</feature>
<evidence type="ECO:0000256" key="6">
    <source>
        <dbReference type="ARBA" id="ARBA00022840"/>
    </source>
</evidence>
<keyword evidence="3" id="KW-0677">Repeat</keyword>
<evidence type="ECO:0000313" key="15">
    <source>
        <dbReference type="RefSeq" id="XP_006812761.1"/>
    </source>
</evidence>
<dbReference type="PROSITE" id="PS00107">
    <property type="entry name" value="PROTEIN_KINASE_ATP"/>
    <property type="match status" value="1"/>
</dbReference>
<comment type="similarity">
    <text evidence="10">Belongs to the protein kinase superfamily. Ser/Thr protein kinase family. CDC5/Polo subfamily.</text>
</comment>
<dbReference type="CDD" id="cd13118">
    <property type="entry name" value="POLO_box_1"/>
    <property type="match status" value="1"/>
</dbReference>
<dbReference type="GeneID" id="100371198"/>
<protein>
    <recommendedName>
        <fullName evidence="10">Serine/threonine-protein kinase PLK</fullName>
        <ecNumber evidence="10">2.7.11.21</ecNumber>
    </recommendedName>
    <alternativeName>
        <fullName evidence="10">Polo-like kinase</fullName>
    </alternativeName>
</protein>
<dbReference type="SUPFAM" id="SSF56112">
    <property type="entry name" value="Protein kinase-like (PK-like)"/>
    <property type="match status" value="1"/>
</dbReference>
<keyword evidence="4 9" id="KW-0547">Nucleotide-binding</keyword>
<evidence type="ECO:0000259" key="12">
    <source>
        <dbReference type="PROSITE" id="PS50011"/>
    </source>
</evidence>
<dbReference type="InterPro" id="IPR033695">
    <property type="entry name" value="POLO_box_2"/>
</dbReference>
<evidence type="ECO:0000256" key="10">
    <source>
        <dbReference type="RuleBase" id="RU361162"/>
    </source>
</evidence>
<feature type="compositionally biased region" description="Low complexity" evidence="11">
    <location>
        <begin position="419"/>
        <end position="430"/>
    </location>
</feature>
<feature type="region of interest" description="Disordered" evidence="11">
    <location>
        <begin position="20"/>
        <end position="58"/>
    </location>
</feature>
<dbReference type="PANTHER" id="PTHR24345:SF93">
    <property type="entry name" value="SERINE_THREONINE-PROTEIN KINASE PLK1"/>
    <property type="match status" value="1"/>
</dbReference>
<evidence type="ECO:0000256" key="5">
    <source>
        <dbReference type="ARBA" id="ARBA00022777"/>
    </source>
</evidence>
<dbReference type="Proteomes" id="UP000694865">
    <property type="component" value="Unplaced"/>
</dbReference>
<feature type="domain" description="POLO box" evidence="13">
    <location>
        <begin position="587"/>
        <end position="671"/>
    </location>
</feature>
<evidence type="ECO:0000256" key="2">
    <source>
        <dbReference type="ARBA" id="ARBA00022679"/>
    </source>
</evidence>
<sequence>MLISKATQAVALRMKDVKGQMERQLEGNNNKQRLKQQASTGSTDTLTEDPDVISDPTSDKQYVRGRLLGKGGFARCYELTESTSKVLYAGKIIPKTRISKPHQRQKLEREIHLHSQLAHHNVVQFLDYFDDDEHVYIILEICNKKSLMHTMRQRKTLTEPEVRFFLLQIIEGIQYLHSQNVIHRDLKLGNILVSDSMEIKLADFGLATRLEFDGDRKRTICGTPNYIAPEVLEKIGHSYEADIWAIGCVMYTMLVGKPPFEGSTLKETYSRVRNNKYNLPFSLHSSAKDLIKQLLNSKPEDRPGLEEILQHEFFTRGFTPTYLPPSVCHTAPRYATTDAGAVDVVDGDYKSREEPRRRFSELSSALQHLRGGRAKVTSKPPTPPSTSKHRRSSTDKTKAVTHAIKNAVSSVIESSKGQSPPKSSNNIPPSKVQEMLMTCTRHMPEEPYNSTPKYKPKGSEVLWVTKWVDYSNKYGFGYQLSDTSVGVMFNDNSRICFLPNRSTVQYIGVDRKVQIFAMTSVPQRLANKVTLLDYFATYMDEHLIKGETDLPSPLLARKGGDLESKEKSSPTKRKVLQSEPGTAVQPFMQNWTKTKDSITMYLSNGALQINFFEDHTKIVLSYNNSDHLVTYVDNERICHTYRLLHVAHYGCPAHLHARMLYSVNAVKNIVAQEAATTST</sequence>
<feature type="domain" description="Protein kinase" evidence="12">
    <location>
        <begin position="62"/>
        <end position="314"/>
    </location>
</feature>
<evidence type="ECO:0000256" key="7">
    <source>
        <dbReference type="ARBA" id="ARBA00047802"/>
    </source>
</evidence>
<proteinExistence type="inferred from homology"/>
<keyword evidence="6 9" id="KW-0067">ATP-binding</keyword>
<evidence type="ECO:0000256" key="1">
    <source>
        <dbReference type="ARBA" id="ARBA00022527"/>
    </source>
</evidence>
<dbReference type="PANTHER" id="PTHR24345">
    <property type="entry name" value="SERINE/THREONINE-PROTEIN KINASE PLK"/>
    <property type="match status" value="1"/>
</dbReference>
<keyword evidence="14" id="KW-1185">Reference proteome</keyword>
<evidence type="ECO:0000313" key="14">
    <source>
        <dbReference type="Proteomes" id="UP000694865"/>
    </source>
</evidence>
<feature type="region of interest" description="Disordered" evidence="11">
    <location>
        <begin position="558"/>
        <end position="579"/>
    </location>
</feature>
<dbReference type="Pfam" id="PF00069">
    <property type="entry name" value="Pkinase"/>
    <property type="match status" value="1"/>
</dbReference>
<dbReference type="CDD" id="cd13117">
    <property type="entry name" value="POLO_box_2"/>
    <property type="match status" value="1"/>
</dbReference>
<accession>A0ABM0LYC0</accession>
<evidence type="ECO:0000259" key="13">
    <source>
        <dbReference type="PROSITE" id="PS50078"/>
    </source>
</evidence>
<evidence type="ECO:0000256" key="4">
    <source>
        <dbReference type="ARBA" id="ARBA00022741"/>
    </source>
</evidence>
<dbReference type="SUPFAM" id="SSF82615">
    <property type="entry name" value="Polo-box domain"/>
    <property type="match status" value="2"/>
</dbReference>
<dbReference type="InterPro" id="IPR008271">
    <property type="entry name" value="Ser/Thr_kinase_AS"/>
</dbReference>
<keyword evidence="5 10" id="KW-0418">Kinase</keyword>
<dbReference type="Gene3D" id="3.30.200.20">
    <property type="entry name" value="Phosphorylase Kinase, domain 1"/>
    <property type="match status" value="1"/>
</dbReference>
<dbReference type="InterPro" id="IPR000959">
    <property type="entry name" value="POLO_box_dom"/>
</dbReference>
<dbReference type="Gene3D" id="1.10.510.10">
    <property type="entry name" value="Transferase(Phosphotransferase) domain 1"/>
    <property type="match status" value="1"/>
</dbReference>
<dbReference type="CDD" id="cd14099">
    <property type="entry name" value="STKc_PLK"/>
    <property type="match status" value="1"/>
</dbReference>
<evidence type="ECO:0000256" key="11">
    <source>
        <dbReference type="SAM" id="MobiDB-lite"/>
    </source>
</evidence>
<feature type="region of interest" description="Disordered" evidence="11">
    <location>
        <begin position="411"/>
        <end position="430"/>
    </location>
</feature>
<keyword evidence="2 10" id="KW-0808">Transferase</keyword>
<evidence type="ECO:0000256" key="8">
    <source>
        <dbReference type="ARBA" id="ARBA00048347"/>
    </source>
</evidence>
<dbReference type="RefSeq" id="XP_006812761.1">
    <property type="nucleotide sequence ID" value="XM_006812698.1"/>
</dbReference>
<comment type="catalytic activity">
    <reaction evidence="8">
        <text>L-seryl-[protein] + ATP = O-phospho-L-seryl-[protein] + ADP + H(+)</text>
        <dbReference type="Rhea" id="RHEA:17989"/>
        <dbReference type="Rhea" id="RHEA-COMP:9863"/>
        <dbReference type="Rhea" id="RHEA-COMP:11604"/>
        <dbReference type="ChEBI" id="CHEBI:15378"/>
        <dbReference type="ChEBI" id="CHEBI:29999"/>
        <dbReference type="ChEBI" id="CHEBI:30616"/>
        <dbReference type="ChEBI" id="CHEBI:83421"/>
        <dbReference type="ChEBI" id="CHEBI:456216"/>
        <dbReference type="EC" id="2.7.11.21"/>
    </reaction>
</comment>
<dbReference type="PROSITE" id="PS50078">
    <property type="entry name" value="POLO_BOX"/>
    <property type="match status" value="2"/>
</dbReference>
<dbReference type="InterPro" id="IPR000719">
    <property type="entry name" value="Prot_kinase_dom"/>
</dbReference>
<feature type="domain" description="POLO box" evidence="13">
    <location>
        <begin position="463"/>
        <end position="541"/>
    </location>
</feature>
<gene>
    <name evidence="15" type="primary">LOC100371198</name>
</gene>
<comment type="catalytic activity">
    <reaction evidence="7 10">
        <text>L-threonyl-[protein] + ATP = O-phospho-L-threonyl-[protein] + ADP + H(+)</text>
        <dbReference type="Rhea" id="RHEA:46608"/>
        <dbReference type="Rhea" id="RHEA-COMP:11060"/>
        <dbReference type="Rhea" id="RHEA-COMP:11605"/>
        <dbReference type="ChEBI" id="CHEBI:15378"/>
        <dbReference type="ChEBI" id="CHEBI:30013"/>
        <dbReference type="ChEBI" id="CHEBI:30616"/>
        <dbReference type="ChEBI" id="CHEBI:61977"/>
        <dbReference type="ChEBI" id="CHEBI:456216"/>
        <dbReference type="EC" id="2.7.11.21"/>
    </reaction>
</comment>
<dbReference type="PROSITE" id="PS00108">
    <property type="entry name" value="PROTEIN_KINASE_ST"/>
    <property type="match status" value="1"/>
</dbReference>
<feature type="binding site" evidence="9">
    <location>
        <position position="91"/>
    </location>
    <ligand>
        <name>ATP</name>
        <dbReference type="ChEBI" id="CHEBI:30616"/>
    </ligand>
</feature>
<keyword evidence="1 10" id="KW-0723">Serine/threonine-protein kinase</keyword>
<reference evidence="15" key="1">
    <citation type="submission" date="2025-08" db="UniProtKB">
        <authorList>
            <consortium name="RefSeq"/>
        </authorList>
    </citation>
    <scope>IDENTIFICATION</scope>
    <source>
        <tissue evidence="15">Testes</tissue>
    </source>
</reference>
<name>A0ABM0LYC0_SACKO</name>
<dbReference type="Gene3D" id="3.30.1120.30">
    <property type="entry name" value="POLO box domain"/>
    <property type="match status" value="2"/>
</dbReference>
<dbReference type="InterPro" id="IPR036947">
    <property type="entry name" value="POLO_box_dom_sf"/>
</dbReference>
<dbReference type="InterPro" id="IPR017441">
    <property type="entry name" value="Protein_kinase_ATP_BS"/>
</dbReference>
<dbReference type="EC" id="2.7.11.21" evidence="10"/>
<feature type="compositionally biased region" description="Polar residues" evidence="11">
    <location>
        <begin position="26"/>
        <end position="45"/>
    </location>
</feature>
<dbReference type="PROSITE" id="PS50011">
    <property type="entry name" value="PROTEIN_KINASE_DOM"/>
    <property type="match status" value="1"/>
</dbReference>
<dbReference type="SMART" id="SM00220">
    <property type="entry name" value="S_TKc"/>
    <property type="match status" value="1"/>
</dbReference>
<dbReference type="InterPro" id="IPR033701">
    <property type="entry name" value="POLO_box_1"/>
</dbReference>
<dbReference type="Pfam" id="PF00659">
    <property type="entry name" value="POLO_box"/>
    <property type="match status" value="2"/>
</dbReference>